<evidence type="ECO:0000256" key="5">
    <source>
        <dbReference type="ARBA" id="ARBA00022692"/>
    </source>
</evidence>
<dbReference type="RefSeq" id="WP_073076410.1">
    <property type="nucleotide sequence ID" value="NZ_FQXV01000002.1"/>
</dbReference>
<name>A0A1M5VIH1_9FIRM</name>
<keyword evidence="6 8" id="KW-1133">Transmembrane helix</keyword>
<evidence type="ECO:0000256" key="6">
    <source>
        <dbReference type="ARBA" id="ARBA00022989"/>
    </source>
</evidence>
<dbReference type="Proteomes" id="UP000183995">
    <property type="component" value="Unassembled WGS sequence"/>
</dbReference>
<keyword evidence="10" id="KW-1185">Reference proteome</keyword>
<comment type="subcellular location">
    <subcellularLocation>
        <location evidence="1">Membrane</location>
        <topology evidence="1">Multi-pass membrane protein</topology>
    </subcellularLocation>
</comment>
<dbReference type="GO" id="GO:0009847">
    <property type="term" value="P:spore germination"/>
    <property type="evidence" value="ECO:0007669"/>
    <property type="project" value="InterPro"/>
</dbReference>
<dbReference type="PANTHER" id="PTHR34975">
    <property type="entry name" value="SPORE GERMINATION PROTEIN A2"/>
    <property type="match status" value="1"/>
</dbReference>
<dbReference type="InterPro" id="IPR004761">
    <property type="entry name" value="Spore_GerAB"/>
</dbReference>
<feature type="transmembrane region" description="Helical" evidence="8">
    <location>
        <begin position="40"/>
        <end position="60"/>
    </location>
</feature>
<dbReference type="Pfam" id="PF03845">
    <property type="entry name" value="Spore_permease"/>
    <property type="match status" value="1"/>
</dbReference>
<evidence type="ECO:0000256" key="4">
    <source>
        <dbReference type="ARBA" id="ARBA00022544"/>
    </source>
</evidence>
<keyword evidence="7 8" id="KW-0472">Membrane</keyword>
<evidence type="ECO:0000256" key="7">
    <source>
        <dbReference type="ARBA" id="ARBA00023136"/>
    </source>
</evidence>
<evidence type="ECO:0000256" key="2">
    <source>
        <dbReference type="ARBA" id="ARBA00007998"/>
    </source>
</evidence>
<evidence type="ECO:0000256" key="8">
    <source>
        <dbReference type="SAM" id="Phobius"/>
    </source>
</evidence>
<feature type="transmembrane region" description="Helical" evidence="8">
    <location>
        <begin position="80"/>
        <end position="104"/>
    </location>
</feature>
<evidence type="ECO:0000313" key="9">
    <source>
        <dbReference type="EMBL" id="SHH74990.1"/>
    </source>
</evidence>
<feature type="transmembrane region" description="Helical" evidence="8">
    <location>
        <begin position="116"/>
        <end position="136"/>
    </location>
</feature>
<evidence type="ECO:0000256" key="3">
    <source>
        <dbReference type="ARBA" id="ARBA00022448"/>
    </source>
</evidence>
<organism evidence="9 10">
    <name type="scientific">Sporobacter termitidis DSM 10068</name>
    <dbReference type="NCBI Taxonomy" id="1123282"/>
    <lineage>
        <taxon>Bacteria</taxon>
        <taxon>Bacillati</taxon>
        <taxon>Bacillota</taxon>
        <taxon>Clostridia</taxon>
        <taxon>Eubacteriales</taxon>
        <taxon>Oscillospiraceae</taxon>
        <taxon>Sporobacter</taxon>
    </lineage>
</organism>
<dbReference type="NCBIfam" id="TIGR00912">
    <property type="entry name" value="2A0309"/>
    <property type="match status" value="1"/>
</dbReference>
<feature type="transmembrane region" description="Helical" evidence="8">
    <location>
        <begin position="216"/>
        <end position="239"/>
    </location>
</feature>
<keyword evidence="3" id="KW-0813">Transport</keyword>
<feature type="transmembrane region" description="Helical" evidence="8">
    <location>
        <begin position="182"/>
        <end position="204"/>
    </location>
</feature>
<dbReference type="EMBL" id="FQXV01000002">
    <property type="protein sequence ID" value="SHH74990.1"/>
    <property type="molecule type" value="Genomic_DNA"/>
</dbReference>
<proteinExistence type="inferred from homology"/>
<feature type="transmembrane region" description="Helical" evidence="8">
    <location>
        <begin position="306"/>
        <end position="322"/>
    </location>
</feature>
<keyword evidence="4" id="KW-0309">Germination</keyword>
<keyword evidence="5 8" id="KW-0812">Transmembrane</keyword>
<dbReference type="GO" id="GO:0016020">
    <property type="term" value="C:membrane"/>
    <property type="evidence" value="ECO:0007669"/>
    <property type="project" value="UniProtKB-SubCell"/>
</dbReference>
<protein>
    <submittedName>
        <fullName evidence="9">Spore germination protein KB</fullName>
    </submittedName>
</protein>
<dbReference type="OrthoDB" id="1675410at2"/>
<reference evidence="9 10" key="1">
    <citation type="submission" date="2016-11" db="EMBL/GenBank/DDBJ databases">
        <authorList>
            <person name="Jaros S."/>
            <person name="Januszkiewicz K."/>
            <person name="Wedrychowicz H."/>
        </authorList>
    </citation>
    <scope>NUCLEOTIDE SEQUENCE [LARGE SCALE GENOMIC DNA]</scope>
    <source>
        <strain evidence="9 10">DSM 10068</strain>
    </source>
</reference>
<dbReference type="STRING" id="1123282.SAMN02745823_00845"/>
<evidence type="ECO:0000256" key="1">
    <source>
        <dbReference type="ARBA" id="ARBA00004141"/>
    </source>
</evidence>
<dbReference type="Gene3D" id="1.10.4160.10">
    <property type="entry name" value="Hydantoin permease"/>
    <property type="match status" value="1"/>
</dbReference>
<accession>A0A1M5VIH1</accession>
<comment type="similarity">
    <text evidence="2">Belongs to the amino acid-polyamine-organocation (APC) superfamily. Spore germination protein (SGP) (TC 2.A.3.9) family.</text>
</comment>
<feature type="transmembrane region" description="Helical" evidence="8">
    <location>
        <begin position="334"/>
        <end position="355"/>
    </location>
</feature>
<feature type="transmembrane region" description="Helical" evidence="8">
    <location>
        <begin position="12"/>
        <end position="34"/>
    </location>
</feature>
<dbReference type="AlphaFoldDB" id="A0A1M5VIH1"/>
<gene>
    <name evidence="9" type="ORF">SAMN02745823_00845</name>
</gene>
<feature type="transmembrane region" description="Helical" evidence="8">
    <location>
        <begin position="269"/>
        <end position="294"/>
    </location>
</feature>
<sequence>MDDKIITNHQLFTFTGLSLLGGSLLVISASVAGVAKQDAWISPLIVLVLGILMMCLYGYLGTRYEGLTLVGICQRIFGKWLGKIVGACYFIFIFTTTYGIPWWIGNFGTHVMSETPVPIIILPYAAALVIAVYYGIEAIVRMSELAYIFVTVLFVLSIVLVLPNARIEYMKPILENGIAPVLKGVCLLLPFIVFPGIVLLMFFPRHASDVSGGKKAIIKGFVWCGSVVFITVLVSGLVLGNDVVAKSSFPTLQLATEINVGTLLTRFEYAISSIWTVTEFMVGIFFFYSSVTSLAELIGLKDHKKIAMPLGFIVLLLAWIVYPNTNEQLNWVNVGYTPEVTLFGFILPVIMVIVYQIKKVFNR</sequence>
<dbReference type="PANTHER" id="PTHR34975:SF2">
    <property type="entry name" value="SPORE GERMINATION PROTEIN A2"/>
    <property type="match status" value="1"/>
</dbReference>
<evidence type="ECO:0000313" key="10">
    <source>
        <dbReference type="Proteomes" id="UP000183995"/>
    </source>
</evidence>
<feature type="transmembrane region" description="Helical" evidence="8">
    <location>
        <begin position="145"/>
        <end position="162"/>
    </location>
</feature>